<accession>A0ABY1URE0</accession>
<dbReference type="PANTHER" id="PTHR28128">
    <property type="entry name" value="GOLGI APPARATUS MEMBRANE PROTEIN TVP15"/>
    <property type="match status" value="1"/>
</dbReference>
<keyword evidence="2 5" id="KW-0812">Transmembrane</keyword>
<feature type="transmembrane region" description="Helical" evidence="5">
    <location>
        <begin position="38"/>
        <end position="56"/>
    </location>
</feature>
<evidence type="ECO:0000256" key="4">
    <source>
        <dbReference type="ARBA" id="ARBA00023136"/>
    </source>
</evidence>
<dbReference type="PANTHER" id="PTHR28128:SF3">
    <property type="entry name" value="CHROMOSOME UNDETERMINED SCAFFOLD_46, WHOLE GENOME SHOTGUN SEQUENCE"/>
    <property type="match status" value="1"/>
</dbReference>
<keyword evidence="4 5" id="KW-0472">Membrane</keyword>
<comment type="subcellular location">
    <subcellularLocation>
        <location evidence="1">Membrane</location>
        <topology evidence="1">Multi-pass membrane protein</topology>
    </subcellularLocation>
</comment>
<proteinExistence type="predicted"/>
<feature type="transmembrane region" description="Helical" evidence="5">
    <location>
        <begin position="12"/>
        <end position="32"/>
    </location>
</feature>
<keyword evidence="7" id="KW-1185">Reference proteome</keyword>
<evidence type="ECO:0000256" key="1">
    <source>
        <dbReference type="ARBA" id="ARBA00004141"/>
    </source>
</evidence>
<protein>
    <submittedName>
        <fullName evidence="6">COPI associated protein, putative</fullName>
    </submittedName>
</protein>
<evidence type="ECO:0000256" key="2">
    <source>
        <dbReference type="ARBA" id="ARBA00022692"/>
    </source>
</evidence>
<evidence type="ECO:0000313" key="6">
    <source>
        <dbReference type="EMBL" id="SOV16602.1"/>
    </source>
</evidence>
<organism evidence="6 7">
    <name type="scientific">Plasmodium gaboni</name>
    <dbReference type="NCBI Taxonomy" id="647221"/>
    <lineage>
        <taxon>Eukaryota</taxon>
        <taxon>Sar</taxon>
        <taxon>Alveolata</taxon>
        <taxon>Apicomplexa</taxon>
        <taxon>Aconoidasida</taxon>
        <taxon>Haemosporida</taxon>
        <taxon>Plasmodiidae</taxon>
        <taxon>Plasmodium</taxon>
        <taxon>Plasmodium (Laverania)</taxon>
    </lineage>
</organism>
<dbReference type="InterPro" id="IPR013714">
    <property type="entry name" value="Golgi_TVP15"/>
</dbReference>
<gene>
    <name evidence="6" type="ORF">PGABG01_1236800</name>
</gene>
<name>A0ABY1URE0_9APIC</name>
<feature type="transmembrane region" description="Helical" evidence="5">
    <location>
        <begin position="93"/>
        <end position="114"/>
    </location>
</feature>
<dbReference type="EMBL" id="LT969435">
    <property type="protein sequence ID" value="SOV16602.1"/>
    <property type="molecule type" value="Genomic_DNA"/>
</dbReference>
<evidence type="ECO:0000256" key="3">
    <source>
        <dbReference type="ARBA" id="ARBA00022989"/>
    </source>
</evidence>
<dbReference type="Pfam" id="PF08507">
    <property type="entry name" value="COPI_assoc"/>
    <property type="match status" value="1"/>
</dbReference>
<evidence type="ECO:0000256" key="5">
    <source>
        <dbReference type="SAM" id="Phobius"/>
    </source>
</evidence>
<sequence>MALFFTDLPNFSLRFLSMISGTLMIIAGILNIFNLFQIVVNIYVICSGILLILCDVKTFRFYRFIEFLFTVIGRSLFILIIGSIIIHKGILNLLIGLVLICISFMYITLGYYNGIPQPLMDTKKIPNNYYDAKNNGMSTCSMDTTNEV</sequence>
<feature type="transmembrane region" description="Helical" evidence="5">
    <location>
        <begin position="68"/>
        <end position="87"/>
    </location>
</feature>
<keyword evidence="3 5" id="KW-1133">Transmembrane helix</keyword>
<dbReference type="Proteomes" id="UP000831156">
    <property type="component" value="Chromosome 12"/>
</dbReference>
<reference evidence="6" key="1">
    <citation type="submission" date="2016-09" db="EMBL/GenBank/DDBJ databases">
        <authorList>
            <consortium name="Pathogen Informatics"/>
            <person name="Sun Q."/>
            <person name="Inoue M."/>
        </authorList>
    </citation>
    <scope>NUCLEOTIDE SEQUENCE</scope>
</reference>
<evidence type="ECO:0000313" key="7">
    <source>
        <dbReference type="Proteomes" id="UP000831156"/>
    </source>
</evidence>